<evidence type="ECO:0000313" key="18">
    <source>
        <dbReference type="EMBL" id="MDT0636193.1"/>
    </source>
</evidence>
<accession>A0ABU3C3Q3</accession>
<evidence type="ECO:0000259" key="17">
    <source>
        <dbReference type="PROSITE" id="PS51217"/>
    </source>
</evidence>
<keyword evidence="19" id="KW-1185">Reference proteome</keyword>
<organism evidence="18 19">
    <name type="scientific">Spectribacter hydrogenoxidans</name>
    <dbReference type="NCBI Taxonomy" id="3075608"/>
    <lineage>
        <taxon>Bacteria</taxon>
        <taxon>Pseudomonadati</taxon>
        <taxon>Pseudomonadota</taxon>
        <taxon>Gammaproteobacteria</taxon>
        <taxon>Salinisphaerales</taxon>
        <taxon>Salinisphaeraceae</taxon>
        <taxon>Spectribacter</taxon>
    </lineage>
</organism>
<comment type="caution">
    <text evidence="18">The sequence shown here is derived from an EMBL/GenBank/DDBJ whole genome shotgun (WGS) entry which is preliminary data.</text>
</comment>
<dbReference type="InterPro" id="IPR011604">
    <property type="entry name" value="PDDEXK-like_dom_sf"/>
</dbReference>
<dbReference type="SUPFAM" id="SSF52540">
    <property type="entry name" value="P-loop containing nucleoside triphosphate hydrolases"/>
    <property type="match status" value="1"/>
</dbReference>
<evidence type="ECO:0000259" key="16">
    <source>
        <dbReference type="PROSITE" id="PS51198"/>
    </source>
</evidence>
<evidence type="ECO:0000256" key="8">
    <source>
        <dbReference type="ARBA" id="ARBA00023125"/>
    </source>
</evidence>
<sequence length="1139" mass="123216">MTADTAERARAIDPGRSLIVQAPAGSGKTALLIQRFLALLATVDEPEEVVALTFTRKAAGEIRQRLIAAMEAADGPEPAAEHDRRTHALARAAARHSDAGGWDLTAYPGRLRIQTLDALCAGITRQMPMLSAFGAQPGIAEAPAELYHEAARRLLGELERGHEWRHAVARLLTHMGNDLDRVEGLLAGMLGRRDQWLRLVADESDLRLTRPQLEAGLRRQLCVGLDRVIDRVPGACVAELATLARYAAANLDASGQGDHPVAALRGLRGLPEADPEGLRLWQGLCSLLITKPPDPGWRKRVDRSIGFIAPGDSADPDLAKDMKARMTALIEELAAAPGLIEALAAVPALPPAGYTDAQWSLIEALLTLLKLAAGHLQLVFAERGEVDFIEMTLRAQRALGSPEAPTDLALALDHRIRHLLVDEFQDTSLTQFRLLEQLVAGWEADDGRTLFLVGDPMQSIYRFRQAEVGLFLQAAAQGLGGVSLSFCRLTANFRSQAGVIDWVNQVFPDLMPAPEEENAAAGAVAYAPAEAQQPALPDDAVHLHVFDALDPDAEAGRMTEIIRAARLADPAVRIAVLVRGRTHVARLMPRLAAAGLRAQAVELDALADRPVVRDLQALTRALLHPGDRLSWLSILRAPWCGLSLTDLLTLTPGDDDTNVPARLLDANARALLPKPSRSRADRVAAVLADALAERGRRGLRRWVEGTWLALGGPAAADDHAALDAAGAYFDLVDDLDEGGDIADFARLADRVDRLFAPPDPAADPNLQVMTLHKAKGLEFDLVLVPGLGRRTGQDDPALLAWTELPGDRLAGDGRSELLLAPIAGVDQRRDPIADYLRGLDREKARLEDTRLLYVAATRARQRLHLLGHVNGEAGRPATGSLLARLWPALADQVAAIVEPGTAASSRERVVPPPRRLVADWQLPNPPAGLGVGAVPVPDRAAAGGMVAFDWAGQEARHVGTVVHRWLQRIAQTGLANWDRTRLDAERAAMAAALAETGIARDRVGKLAERVHATVAATLADEHGRWLLADHEQARCEFALSGFVDDRLVHAVIDRCFIVDGVRWIVDYKTGAHEGGNTEAFLDREQQRYRAQLEDYAQLFAALEDRPIRLGLYYPMLGGWRAFSPNPNAGPTAPGTTDPR</sequence>
<dbReference type="EMBL" id="JAVRIB010000021">
    <property type="protein sequence ID" value="MDT0636193.1"/>
    <property type="molecule type" value="Genomic_DNA"/>
</dbReference>
<evidence type="ECO:0000256" key="11">
    <source>
        <dbReference type="ARBA" id="ARBA00034617"/>
    </source>
</evidence>
<reference evidence="18 19" key="1">
    <citation type="submission" date="2023-09" db="EMBL/GenBank/DDBJ databases">
        <authorList>
            <person name="Rey-Velasco X."/>
        </authorList>
    </citation>
    <scope>NUCLEOTIDE SEQUENCE [LARGE SCALE GENOMIC DNA]</scope>
    <source>
        <strain evidence="18 19">W335</strain>
    </source>
</reference>
<dbReference type="RefSeq" id="WP_311654088.1">
    <property type="nucleotide sequence ID" value="NZ_JAVRIB010000021.1"/>
</dbReference>
<evidence type="ECO:0000256" key="5">
    <source>
        <dbReference type="ARBA" id="ARBA00022806"/>
    </source>
</evidence>
<dbReference type="InterPro" id="IPR038726">
    <property type="entry name" value="PDDEXK_AddAB-type"/>
</dbReference>
<evidence type="ECO:0000256" key="2">
    <source>
        <dbReference type="ARBA" id="ARBA00022741"/>
    </source>
</evidence>
<evidence type="ECO:0000256" key="3">
    <source>
        <dbReference type="ARBA" id="ARBA00022763"/>
    </source>
</evidence>
<evidence type="ECO:0000256" key="1">
    <source>
        <dbReference type="ARBA" id="ARBA00022722"/>
    </source>
</evidence>
<keyword evidence="10" id="KW-0413">Isomerase</keyword>
<dbReference type="Pfam" id="PF00580">
    <property type="entry name" value="UvrD-helicase"/>
    <property type="match status" value="2"/>
</dbReference>
<evidence type="ECO:0000256" key="6">
    <source>
        <dbReference type="ARBA" id="ARBA00022839"/>
    </source>
</evidence>
<gene>
    <name evidence="18" type="ORF">RM532_14670</name>
</gene>
<keyword evidence="5 15" id="KW-0347">Helicase</keyword>
<evidence type="ECO:0000256" key="10">
    <source>
        <dbReference type="ARBA" id="ARBA00023235"/>
    </source>
</evidence>
<dbReference type="Pfam" id="PF13361">
    <property type="entry name" value="UvrD_C"/>
    <property type="match status" value="1"/>
</dbReference>
<comment type="catalytic activity">
    <reaction evidence="11">
        <text>Couples ATP hydrolysis with the unwinding of duplex DNA by translocating in the 3'-5' direction.</text>
        <dbReference type="EC" id="5.6.2.4"/>
    </reaction>
</comment>
<keyword evidence="8" id="KW-0238">DNA-binding</keyword>
<comment type="catalytic activity">
    <reaction evidence="14">
        <text>ATP + H2O = ADP + phosphate + H(+)</text>
        <dbReference type="Rhea" id="RHEA:13065"/>
        <dbReference type="ChEBI" id="CHEBI:15377"/>
        <dbReference type="ChEBI" id="CHEBI:15378"/>
        <dbReference type="ChEBI" id="CHEBI:30616"/>
        <dbReference type="ChEBI" id="CHEBI:43474"/>
        <dbReference type="ChEBI" id="CHEBI:456216"/>
        <dbReference type="EC" id="5.6.2.4"/>
    </reaction>
</comment>
<dbReference type="InterPro" id="IPR014016">
    <property type="entry name" value="UvrD-like_ATP-bd"/>
</dbReference>
<dbReference type="InterPro" id="IPR014017">
    <property type="entry name" value="DNA_helicase_UvrD-like_C"/>
</dbReference>
<proteinExistence type="predicted"/>
<dbReference type="SUPFAM" id="SSF52980">
    <property type="entry name" value="Restriction endonuclease-like"/>
    <property type="match status" value="1"/>
</dbReference>
<feature type="binding site" evidence="15">
    <location>
        <begin position="22"/>
        <end position="29"/>
    </location>
    <ligand>
        <name>ATP</name>
        <dbReference type="ChEBI" id="CHEBI:30616"/>
    </ligand>
</feature>
<dbReference type="PROSITE" id="PS51217">
    <property type="entry name" value="UVRD_HELICASE_CTER"/>
    <property type="match status" value="1"/>
</dbReference>
<feature type="domain" description="UvrD-like helicase C-terminal" evidence="17">
    <location>
        <begin position="497"/>
        <end position="776"/>
    </location>
</feature>
<dbReference type="PANTHER" id="PTHR11070:SF2">
    <property type="entry name" value="ATP-DEPENDENT DNA HELICASE SRS2"/>
    <property type="match status" value="1"/>
</dbReference>
<evidence type="ECO:0000256" key="9">
    <source>
        <dbReference type="ARBA" id="ARBA00023204"/>
    </source>
</evidence>
<keyword evidence="2 15" id="KW-0547">Nucleotide-binding</keyword>
<dbReference type="Proteomes" id="UP001251857">
    <property type="component" value="Unassembled WGS sequence"/>
</dbReference>
<keyword evidence="6" id="KW-0269">Exonuclease</keyword>
<dbReference type="InterPro" id="IPR000212">
    <property type="entry name" value="DNA_helicase_UvrD/REP"/>
</dbReference>
<keyword evidence="1" id="KW-0540">Nuclease</keyword>
<dbReference type="PANTHER" id="PTHR11070">
    <property type="entry name" value="UVRD / RECB / PCRA DNA HELICASE FAMILY MEMBER"/>
    <property type="match status" value="1"/>
</dbReference>
<evidence type="ECO:0000256" key="13">
    <source>
        <dbReference type="ARBA" id="ARBA00034923"/>
    </source>
</evidence>
<dbReference type="InterPro" id="IPR011335">
    <property type="entry name" value="Restrct_endonuc-II-like"/>
</dbReference>
<dbReference type="Gene3D" id="3.90.320.10">
    <property type="match status" value="1"/>
</dbReference>
<dbReference type="InterPro" id="IPR027417">
    <property type="entry name" value="P-loop_NTPase"/>
</dbReference>
<evidence type="ECO:0000256" key="15">
    <source>
        <dbReference type="PROSITE-ProRule" id="PRU00560"/>
    </source>
</evidence>
<dbReference type="EC" id="5.6.2.4" evidence="12"/>
<keyword evidence="4 15" id="KW-0378">Hydrolase</keyword>
<dbReference type="PROSITE" id="PS51198">
    <property type="entry name" value="UVRD_HELICASE_ATP_BIND"/>
    <property type="match status" value="1"/>
</dbReference>
<evidence type="ECO:0000313" key="19">
    <source>
        <dbReference type="Proteomes" id="UP001251857"/>
    </source>
</evidence>
<evidence type="ECO:0000256" key="14">
    <source>
        <dbReference type="ARBA" id="ARBA00048988"/>
    </source>
</evidence>
<feature type="domain" description="UvrD-like helicase ATP-binding" evidence="16">
    <location>
        <begin position="1"/>
        <end position="496"/>
    </location>
</feature>
<evidence type="ECO:0000256" key="7">
    <source>
        <dbReference type="ARBA" id="ARBA00022840"/>
    </source>
</evidence>
<keyword evidence="9" id="KW-0234">DNA repair</keyword>
<dbReference type="Pfam" id="PF12705">
    <property type="entry name" value="PDDEXK_1"/>
    <property type="match status" value="1"/>
</dbReference>
<keyword evidence="3" id="KW-0227">DNA damage</keyword>
<name>A0ABU3C3Q3_9GAMM</name>
<dbReference type="Gene3D" id="3.40.50.300">
    <property type="entry name" value="P-loop containing nucleotide triphosphate hydrolases"/>
    <property type="match status" value="4"/>
</dbReference>
<keyword evidence="7 15" id="KW-0067">ATP-binding</keyword>
<protein>
    <recommendedName>
        <fullName evidence="12">DNA 3'-5' helicase</fullName>
        <ecNumber evidence="12">5.6.2.4</ecNumber>
    </recommendedName>
    <alternativeName>
        <fullName evidence="13">DNA 3'-5' helicase II</fullName>
    </alternativeName>
</protein>
<evidence type="ECO:0000256" key="4">
    <source>
        <dbReference type="ARBA" id="ARBA00022801"/>
    </source>
</evidence>
<evidence type="ECO:0000256" key="12">
    <source>
        <dbReference type="ARBA" id="ARBA00034808"/>
    </source>
</evidence>